<dbReference type="PRINTS" id="PR00911">
    <property type="entry name" value="GLHYDRLASE11"/>
</dbReference>
<evidence type="ECO:0000256" key="9">
    <source>
        <dbReference type="ARBA" id="ARBA00023295"/>
    </source>
</evidence>
<evidence type="ECO:0000256" key="12">
    <source>
        <dbReference type="RuleBase" id="RU362015"/>
    </source>
</evidence>
<feature type="region of interest" description="Disordered" evidence="13">
    <location>
        <begin position="204"/>
        <end position="227"/>
    </location>
</feature>
<evidence type="ECO:0000256" key="11">
    <source>
        <dbReference type="PROSITE-ProRule" id="PRU01097"/>
    </source>
</evidence>
<comment type="pathway">
    <text evidence="2 11 12">Glycan degradation; xylan degradation.</text>
</comment>
<dbReference type="InterPro" id="IPR033123">
    <property type="entry name" value="GH11_dom"/>
</dbReference>
<organism evidence="16 17">
    <name type="scientific">Neurospora tetraspora</name>
    <dbReference type="NCBI Taxonomy" id="94610"/>
    <lineage>
        <taxon>Eukaryota</taxon>
        <taxon>Fungi</taxon>
        <taxon>Dikarya</taxon>
        <taxon>Ascomycota</taxon>
        <taxon>Pezizomycotina</taxon>
        <taxon>Sordariomycetes</taxon>
        <taxon>Sordariomycetidae</taxon>
        <taxon>Sordariales</taxon>
        <taxon>Sordariaceae</taxon>
        <taxon>Neurospora</taxon>
    </lineage>
</organism>
<accession>A0AAE0JJ21</accession>
<evidence type="ECO:0000256" key="2">
    <source>
        <dbReference type="ARBA" id="ARBA00004851"/>
    </source>
</evidence>
<feature type="active site" description="Nucleophile" evidence="11">
    <location>
        <position position="104"/>
    </location>
</feature>
<reference evidence="16" key="1">
    <citation type="journal article" date="2023" name="Mol. Phylogenet. Evol.">
        <title>Genome-scale phylogeny and comparative genomics of the fungal order Sordariales.</title>
        <authorList>
            <person name="Hensen N."/>
            <person name="Bonometti L."/>
            <person name="Westerberg I."/>
            <person name="Brannstrom I.O."/>
            <person name="Guillou S."/>
            <person name="Cros-Aarteil S."/>
            <person name="Calhoun S."/>
            <person name="Haridas S."/>
            <person name="Kuo A."/>
            <person name="Mondo S."/>
            <person name="Pangilinan J."/>
            <person name="Riley R."/>
            <person name="LaButti K."/>
            <person name="Andreopoulos B."/>
            <person name="Lipzen A."/>
            <person name="Chen C."/>
            <person name="Yan M."/>
            <person name="Daum C."/>
            <person name="Ng V."/>
            <person name="Clum A."/>
            <person name="Steindorff A."/>
            <person name="Ohm R.A."/>
            <person name="Martin F."/>
            <person name="Silar P."/>
            <person name="Natvig D.O."/>
            <person name="Lalanne C."/>
            <person name="Gautier V."/>
            <person name="Ament-Velasquez S.L."/>
            <person name="Kruys A."/>
            <person name="Hutchinson M.I."/>
            <person name="Powell A.J."/>
            <person name="Barry K."/>
            <person name="Miller A.N."/>
            <person name="Grigoriev I.V."/>
            <person name="Debuchy R."/>
            <person name="Gladieux P."/>
            <person name="Hiltunen Thoren M."/>
            <person name="Johannesson H."/>
        </authorList>
    </citation>
    <scope>NUCLEOTIDE SEQUENCE</scope>
    <source>
        <strain evidence="16">CBS 560.94</strain>
    </source>
</reference>
<comment type="catalytic activity">
    <reaction evidence="1 11 12">
        <text>Endohydrolysis of (1-&gt;4)-beta-D-xylosidic linkages in xylans.</text>
        <dbReference type="EC" id="3.2.1.8"/>
    </reaction>
</comment>
<comment type="similarity">
    <text evidence="3 11 12">Belongs to the glycosyl hydrolase 11 (cellulase G) family.</text>
</comment>
<dbReference type="PROSITE" id="PS51761">
    <property type="entry name" value="GH11_3"/>
    <property type="match status" value="1"/>
</dbReference>
<feature type="domain" description="GH11" evidence="15">
    <location>
        <begin position="17"/>
        <end position="211"/>
    </location>
</feature>
<feature type="chain" id="PRO_5042261584" description="Endo-1,4-beta-xylanase" evidence="14">
    <location>
        <begin position="24"/>
        <end position="227"/>
    </location>
</feature>
<keyword evidence="17" id="KW-1185">Reference proteome</keyword>
<evidence type="ECO:0000256" key="14">
    <source>
        <dbReference type="SAM" id="SignalP"/>
    </source>
</evidence>
<dbReference type="InterPro" id="IPR001137">
    <property type="entry name" value="Glyco_hydro_11"/>
</dbReference>
<keyword evidence="10 11" id="KW-0624">Polysaccharide degradation</keyword>
<evidence type="ECO:0000259" key="15">
    <source>
        <dbReference type="PROSITE" id="PS51761"/>
    </source>
</evidence>
<protein>
    <recommendedName>
        <fullName evidence="4 11">Endo-1,4-beta-xylanase</fullName>
        <ecNumber evidence="4 11">3.2.1.8</ecNumber>
    </recommendedName>
</protein>
<evidence type="ECO:0000313" key="17">
    <source>
        <dbReference type="Proteomes" id="UP001278500"/>
    </source>
</evidence>
<keyword evidence="5 11" id="KW-0858">Xylan degradation</keyword>
<reference evidence="16" key="2">
    <citation type="submission" date="2023-06" db="EMBL/GenBank/DDBJ databases">
        <authorList>
            <consortium name="Lawrence Berkeley National Laboratory"/>
            <person name="Haridas S."/>
            <person name="Hensen N."/>
            <person name="Bonometti L."/>
            <person name="Westerberg I."/>
            <person name="Brannstrom I.O."/>
            <person name="Guillou S."/>
            <person name="Cros-Aarteil S."/>
            <person name="Calhoun S."/>
            <person name="Kuo A."/>
            <person name="Mondo S."/>
            <person name="Pangilinan J."/>
            <person name="Riley R."/>
            <person name="Labutti K."/>
            <person name="Andreopoulos B."/>
            <person name="Lipzen A."/>
            <person name="Chen C."/>
            <person name="Yanf M."/>
            <person name="Daum C."/>
            <person name="Ng V."/>
            <person name="Clum A."/>
            <person name="Steindorff A."/>
            <person name="Ohm R."/>
            <person name="Martin F."/>
            <person name="Silar P."/>
            <person name="Natvig D."/>
            <person name="Lalanne C."/>
            <person name="Gautier V."/>
            <person name="Ament-Velasquez S.L."/>
            <person name="Kruys A."/>
            <person name="Hutchinson M.I."/>
            <person name="Powell A.J."/>
            <person name="Barry K."/>
            <person name="Miller A.N."/>
            <person name="Grigoriev I.V."/>
            <person name="Debuchy R."/>
            <person name="Gladieux P."/>
            <person name="Thoren M.H."/>
            <person name="Johannesson H."/>
        </authorList>
    </citation>
    <scope>NUCLEOTIDE SEQUENCE</scope>
    <source>
        <strain evidence="16">CBS 560.94</strain>
    </source>
</reference>
<keyword evidence="7 11" id="KW-0378">Hydrolase</keyword>
<evidence type="ECO:0000256" key="6">
    <source>
        <dbReference type="ARBA" id="ARBA00022729"/>
    </source>
</evidence>
<dbReference type="Proteomes" id="UP001278500">
    <property type="component" value="Unassembled WGS sequence"/>
</dbReference>
<keyword evidence="6 14" id="KW-0732">Signal</keyword>
<dbReference type="InterPro" id="IPR018208">
    <property type="entry name" value="GH11_AS_1"/>
</dbReference>
<dbReference type="InterPro" id="IPR013319">
    <property type="entry name" value="GH11/12"/>
</dbReference>
<evidence type="ECO:0000256" key="7">
    <source>
        <dbReference type="ARBA" id="ARBA00022801"/>
    </source>
</evidence>
<dbReference type="PANTHER" id="PTHR46828:SF2">
    <property type="entry name" value="ENDO-1,4-BETA-XYLANASE A-RELATED"/>
    <property type="match status" value="1"/>
</dbReference>
<evidence type="ECO:0000256" key="1">
    <source>
        <dbReference type="ARBA" id="ARBA00000681"/>
    </source>
</evidence>
<evidence type="ECO:0000256" key="10">
    <source>
        <dbReference type="ARBA" id="ARBA00023326"/>
    </source>
</evidence>
<proteinExistence type="inferred from homology"/>
<evidence type="ECO:0000256" key="5">
    <source>
        <dbReference type="ARBA" id="ARBA00022651"/>
    </source>
</evidence>
<name>A0AAE0JJ21_9PEZI</name>
<keyword evidence="9 11" id="KW-0326">Glycosidase</keyword>
<evidence type="ECO:0000256" key="3">
    <source>
        <dbReference type="ARBA" id="ARBA00007792"/>
    </source>
</evidence>
<dbReference type="SUPFAM" id="SSF49899">
    <property type="entry name" value="Concanavalin A-like lectins/glucanases"/>
    <property type="match status" value="1"/>
</dbReference>
<evidence type="ECO:0000313" key="16">
    <source>
        <dbReference type="EMBL" id="KAK3350479.1"/>
    </source>
</evidence>
<gene>
    <name evidence="16" type="ORF">B0H65DRAFT_506094</name>
</gene>
<dbReference type="InterPro" id="IPR013320">
    <property type="entry name" value="ConA-like_dom_sf"/>
</dbReference>
<feature type="active site" description="Proton donor" evidence="11">
    <location>
        <position position="198"/>
    </location>
</feature>
<evidence type="ECO:0000256" key="13">
    <source>
        <dbReference type="SAM" id="MobiDB-lite"/>
    </source>
</evidence>
<comment type="caution">
    <text evidence="16">The sequence shown here is derived from an EMBL/GenBank/DDBJ whole genome shotgun (WGS) entry which is preliminary data.</text>
</comment>
<dbReference type="Pfam" id="PF00457">
    <property type="entry name" value="Glyco_hydro_11"/>
    <property type="match status" value="1"/>
</dbReference>
<dbReference type="GeneID" id="87865193"/>
<feature type="signal peptide" evidence="14">
    <location>
        <begin position="1"/>
        <end position="23"/>
    </location>
</feature>
<dbReference type="Gene3D" id="2.60.120.180">
    <property type="match status" value="1"/>
</dbReference>
<dbReference type="EC" id="3.2.1.8" evidence="4 11"/>
<dbReference type="AlphaFoldDB" id="A0AAE0JJ21"/>
<keyword evidence="8 11" id="KW-0119">Carbohydrate metabolism</keyword>
<dbReference type="PROSITE" id="PS00776">
    <property type="entry name" value="GH11_1"/>
    <property type="match status" value="1"/>
</dbReference>
<dbReference type="EMBL" id="JAUEPP010000002">
    <property type="protein sequence ID" value="KAK3350479.1"/>
    <property type="molecule type" value="Genomic_DNA"/>
</dbReference>
<feature type="compositionally biased region" description="Low complexity" evidence="13">
    <location>
        <begin position="204"/>
        <end position="214"/>
    </location>
</feature>
<dbReference type="GO" id="GO:0031176">
    <property type="term" value="F:endo-1,4-beta-xylanase activity"/>
    <property type="evidence" value="ECO:0007669"/>
    <property type="project" value="UniProtKB-UniRule"/>
</dbReference>
<dbReference type="PANTHER" id="PTHR46828">
    <property type="entry name" value="ENDO-1,4-BETA-XYLANASE A-RELATED"/>
    <property type="match status" value="1"/>
</dbReference>
<dbReference type="GO" id="GO:0045493">
    <property type="term" value="P:xylan catabolic process"/>
    <property type="evidence" value="ECO:0007669"/>
    <property type="project" value="UniProtKB-UniRule"/>
</dbReference>
<dbReference type="RefSeq" id="XP_062683774.1">
    <property type="nucleotide sequence ID" value="XM_062828039.1"/>
</dbReference>
<evidence type="ECO:0000256" key="8">
    <source>
        <dbReference type="ARBA" id="ARBA00023277"/>
    </source>
</evidence>
<evidence type="ECO:0000256" key="4">
    <source>
        <dbReference type="ARBA" id="ARBA00012590"/>
    </source>
</evidence>
<sequence>MFFLTSLLTGLLTISLTIIGVASAPAANYFWSSWSDGKPKLTVKNGAEGRFDVTWSGDKGNFVIGKGWNPGSSKNVTYTSTFSPTAGGNAYLAIYGWTTSPLVEYYIIEAHGDHHPSDNPEAKVLGNVTSDGGTYQIMTKKRVNKPSIIGTATFAQYWSIRYEQRPGGGTVNTGTHFKAWEGAGLKMGRHNYMIVAVEGQDSSGSASVTVGVASPEPVPTTVGGGSS</sequence>